<name>A0A0F9ABL9_9ZZZZ</name>
<sequence length="216" mass="24106">MAVHVKGNFGDLLDPRFREITAEQGKLHEDVIPVLYGMPGATQPMRDTERYSEVSGLVRAGQFTGSIDYATFFQGFDTTATYVEFAQGIQIERTLIEYDQKNIIEERPRALARSMFRRRQNDGTRFLRNAFSVDTFFHNRSEGVALCSNSHTTTTGASTAAGFDNLATGAFSTTQLSTVQIQAADFRDLQAEPIEVVLDTIIAPIDLYETVWETVS</sequence>
<gene>
    <name evidence="1" type="ORF">LCGC14_2592050</name>
</gene>
<organism evidence="1">
    <name type="scientific">marine sediment metagenome</name>
    <dbReference type="NCBI Taxonomy" id="412755"/>
    <lineage>
        <taxon>unclassified sequences</taxon>
        <taxon>metagenomes</taxon>
        <taxon>ecological metagenomes</taxon>
    </lineage>
</organism>
<accession>A0A0F9ABL9</accession>
<reference evidence="1" key="1">
    <citation type="journal article" date="2015" name="Nature">
        <title>Complex archaea that bridge the gap between prokaryotes and eukaryotes.</title>
        <authorList>
            <person name="Spang A."/>
            <person name="Saw J.H."/>
            <person name="Jorgensen S.L."/>
            <person name="Zaremba-Niedzwiedzka K."/>
            <person name="Martijn J."/>
            <person name="Lind A.E."/>
            <person name="van Eijk R."/>
            <person name="Schleper C."/>
            <person name="Guy L."/>
            <person name="Ettema T.J."/>
        </authorList>
    </citation>
    <scope>NUCLEOTIDE SEQUENCE</scope>
</reference>
<protein>
    <recommendedName>
        <fullName evidence="2">Bacteriophage Mu GpT domain-containing protein</fullName>
    </recommendedName>
</protein>
<dbReference type="EMBL" id="LAZR01043537">
    <property type="protein sequence ID" value="KKL06835.1"/>
    <property type="molecule type" value="Genomic_DNA"/>
</dbReference>
<evidence type="ECO:0000313" key="1">
    <source>
        <dbReference type="EMBL" id="KKL06835.1"/>
    </source>
</evidence>
<evidence type="ECO:0008006" key="2">
    <source>
        <dbReference type="Google" id="ProtNLM"/>
    </source>
</evidence>
<dbReference type="AlphaFoldDB" id="A0A0F9ABL9"/>
<comment type="caution">
    <text evidence="1">The sequence shown here is derived from an EMBL/GenBank/DDBJ whole genome shotgun (WGS) entry which is preliminary data.</text>
</comment>
<feature type="non-terminal residue" evidence="1">
    <location>
        <position position="216"/>
    </location>
</feature>
<proteinExistence type="predicted"/>